<proteinExistence type="inferred from homology"/>
<feature type="compositionally biased region" description="Basic residues" evidence="11">
    <location>
        <begin position="156"/>
        <end position="174"/>
    </location>
</feature>
<dbReference type="GO" id="GO:0000124">
    <property type="term" value="C:SAGA complex"/>
    <property type="evidence" value="ECO:0007669"/>
    <property type="project" value="TreeGrafter"/>
</dbReference>
<comment type="subcellular location">
    <subcellularLocation>
        <location evidence="1 10">Nucleus</location>
    </subcellularLocation>
</comment>
<sequence>MSRYKEDMQELFSKLNRDFHEIITNKPLLRASTEKFLNNLIDELTLGIIFDIHRTAKTKAFDLDDEIEELEIEKGVNIDVFSQYNIKKTQDCVCPYCDRAVAATRFATHLEKCMVKSRQKNVVRKVVINNSTKDNEGSYSGASDDQSDDDWSPGDKRRKKKKERNGKKRSKGNYRHYNEY</sequence>
<keyword evidence="8" id="KW-0804">Transcription</keyword>
<comment type="similarity">
    <text evidence="10">Belongs to the SGF11 family.</text>
</comment>
<dbReference type="GO" id="GO:0071819">
    <property type="term" value="C:DUBm complex"/>
    <property type="evidence" value="ECO:0007669"/>
    <property type="project" value="TreeGrafter"/>
</dbReference>
<evidence type="ECO:0000256" key="5">
    <source>
        <dbReference type="ARBA" id="ARBA00022853"/>
    </source>
</evidence>
<dbReference type="PANTHER" id="PTHR46367:SF1">
    <property type="entry name" value="ATAXIN-7-LIKE PROTEIN 3"/>
    <property type="match status" value="1"/>
</dbReference>
<dbReference type="EMBL" id="JARQZJ010000133">
    <property type="protein sequence ID" value="KAK9892269.1"/>
    <property type="molecule type" value="Genomic_DNA"/>
</dbReference>
<keyword evidence="7 10" id="KW-0010">Activator</keyword>
<keyword evidence="4" id="KW-0862">Zinc</keyword>
<keyword evidence="5" id="KW-0156">Chromatin regulator</keyword>
<evidence type="ECO:0000256" key="3">
    <source>
        <dbReference type="ARBA" id="ARBA00022771"/>
    </source>
</evidence>
<accession>A0AAW1VFK3</accession>
<comment type="function">
    <text evidence="10">Component of the transcription regulatory histone acetylation (HAT) complex SAGA, a multiprotein complex that activates transcription by remodeling chromatin and mediating histone acetylation and deubiquitination. Within the SAGA complex, participates in a subcomplex that specifically deubiquitinates histone H2B. The SAGA complex is recruited to specific gene promoters by activators, where it is required for transcription.</text>
</comment>
<comment type="caution">
    <text evidence="12">The sequence shown here is derived from an EMBL/GenBank/DDBJ whole genome shotgun (WGS) entry which is preliminary data.</text>
</comment>
<name>A0AAW1VFK3_9CUCU</name>
<dbReference type="Pfam" id="PF08209">
    <property type="entry name" value="Sgf11"/>
    <property type="match status" value="1"/>
</dbReference>
<evidence type="ECO:0000313" key="12">
    <source>
        <dbReference type="EMBL" id="KAK9892269.1"/>
    </source>
</evidence>
<dbReference type="PANTHER" id="PTHR46367">
    <property type="entry name" value="ATAXIN-7-LIKE PROTEIN 3"/>
    <property type="match status" value="1"/>
</dbReference>
<dbReference type="GO" id="GO:0006325">
    <property type="term" value="P:chromatin organization"/>
    <property type="evidence" value="ECO:0007669"/>
    <property type="project" value="UniProtKB-KW"/>
</dbReference>
<keyword evidence="6" id="KW-0805">Transcription regulation</keyword>
<evidence type="ECO:0000256" key="7">
    <source>
        <dbReference type="ARBA" id="ARBA00023159"/>
    </source>
</evidence>
<keyword evidence="3" id="KW-0863">Zinc-finger</keyword>
<dbReference type="InterPro" id="IPR013246">
    <property type="entry name" value="SAGA_su_Sgf11"/>
</dbReference>
<evidence type="ECO:0000256" key="8">
    <source>
        <dbReference type="ARBA" id="ARBA00023163"/>
    </source>
</evidence>
<dbReference type="AlphaFoldDB" id="A0AAW1VFK3"/>
<evidence type="ECO:0000256" key="4">
    <source>
        <dbReference type="ARBA" id="ARBA00022833"/>
    </source>
</evidence>
<dbReference type="Proteomes" id="UP001431783">
    <property type="component" value="Unassembled WGS sequence"/>
</dbReference>
<keyword evidence="13" id="KW-1185">Reference proteome</keyword>
<dbReference type="GO" id="GO:0008270">
    <property type="term" value="F:zinc ion binding"/>
    <property type="evidence" value="ECO:0007669"/>
    <property type="project" value="UniProtKB-KW"/>
</dbReference>
<evidence type="ECO:0000256" key="2">
    <source>
        <dbReference type="ARBA" id="ARBA00022723"/>
    </source>
</evidence>
<dbReference type="Gene3D" id="3.30.160.60">
    <property type="entry name" value="Classic Zinc Finger"/>
    <property type="match status" value="1"/>
</dbReference>
<organism evidence="12 13">
    <name type="scientific">Henosepilachna vigintioctopunctata</name>
    <dbReference type="NCBI Taxonomy" id="420089"/>
    <lineage>
        <taxon>Eukaryota</taxon>
        <taxon>Metazoa</taxon>
        <taxon>Ecdysozoa</taxon>
        <taxon>Arthropoda</taxon>
        <taxon>Hexapoda</taxon>
        <taxon>Insecta</taxon>
        <taxon>Pterygota</taxon>
        <taxon>Neoptera</taxon>
        <taxon>Endopterygota</taxon>
        <taxon>Coleoptera</taxon>
        <taxon>Polyphaga</taxon>
        <taxon>Cucujiformia</taxon>
        <taxon>Coccinelloidea</taxon>
        <taxon>Coccinellidae</taxon>
        <taxon>Epilachninae</taxon>
        <taxon>Epilachnini</taxon>
        <taxon>Henosepilachna</taxon>
    </lineage>
</organism>
<evidence type="ECO:0000313" key="13">
    <source>
        <dbReference type="Proteomes" id="UP001431783"/>
    </source>
</evidence>
<gene>
    <name evidence="12" type="ORF">WA026_019071</name>
</gene>
<dbReference type="GO" id="GO:0003713">
    <property type="term" value="F:transcription coactivator activity"/>
    <property type="evidence" value="ECO:0007669"/>
    <property type="project" value="TreeGrafter"/>
</dbReference>
<evidence type="ECO:0000256" key="6">
    <source>
        <dbReference type="ARBA" id="ARBA00023015"/>
    </source>
</evidence>
<dbReference type="GO" id="GO:0006357">
    <property type="term" value="P:regulation of transcription by RNA polymerase II"/>
    <property type="evidence" value="ECO:0007669"/>
    <property type="project" value="TreeGrafter"/>
</dbReference>
<evidence type="ECO:0000256" key="10">
    <source>
        <dbReference type="RuleBase" id="RU261113"/>
    </source>
</evidence>
<evidence type="ECO:0000256" key="9">
    <source>
        <dbReference type="ARBA" id="ARBA00023242"/>
    </source>
</evidence>
<evidence type="ECO:0000256" key="11">
    <source>
        <dbReference type="SAM" id="MobiDB-lite"/>
    </source>
</evidence>
<keyword evidence="2" id="KW-0479">Metal-binding</keyword>
<keyword evidence="9" id="KW-0539">Nucleus</keyword>
<reference evidence="12 13" key="1">
    <citation type="submission" date="2023-03" db="EMBL/GenBank/DDBJ databases">
        <title>Genome insight into feeding habits of ladybird beetles.</title>
        <authorList>
            <person name="Li H.-S."/>
            <person name="Huang Y.-H."/>
            <person name="Pang H."/>
        </authorList>
    </citation>
    <scope>NUCLEOTIDE SEQUENCE [LARGE SCALE GENOMIC DNA]</scope>
    <source>
        <strain evidence="12">SYSU_2023b</strain>
        <tissue evidence="12">Whole body</tissue>
    </source>
</reference>
<comment type="subunit">
    <text evidence="10">Component of some SAGA transcription coactivator-HAT complexes.</text>
</comment>
<protein>
    <recommendedName>
        <fullName evidence="10">SAGA-associated factor 11</fullName>
    </recommendedName>
</protein>
<dbReference type="InterPro" id="IPR051078">
    <property type="entry name" value="SGF11"/>
</dbReference>
<evidence type="ECO:0000256" key="1">
    <source>
        <dbReference type="ARBA" id="ARBA00004123"/>
    </source>
</evidence>
<feature type="region of interest" description="Disordered" evidence="11">
    <location>
        <begin position="133"/>
        <end position="180"/>
    </location>
</feature>